<dbReference type="Proteomes" id="UP000663829">
    <property type="component" value="Unassembled WGS sequence"/>
</dbReference>
<keyword evidence="3" id="KW-1185">Reference proteome</keyword>
<sequence>MLGKSSSNNSIKSSTTLANISDCTSRQQQLKVTSLVSIDNASLVQEDNVDDGGRRISKDVKHHSTGKIVTDYTYHDCSLTKMLLLYAQLDEKEEIMRNTTGTPPILTKNNILDNVLTLLEMHFQTHADEEHHIYFEGLFQILYSFRDNVTEIQIIETMLLLKLNVNSPISFETFIMIVCHLPKYRSAKTHSYLDVFIQLDANHDSYVTYDDVLTSLPKLALDLNEESIKTAIHMCDIDHDNDKLSYFDFVTSMLALRYCKLILTNNNEE</sequence>
<dbReference type="InterPro" id="IPR011992">
    <property type="entry name" value="EF-hand-dom_pair"/>
</dbReference>
<accession>A0A814P800</accession>
<name>A0A814P800_9BILA</name>
<dbReference type="AlphaFoldDB" id="A0A814P800"/>
<evidence type="ECO:0000313" key="3">
    <source>
        <dbReference type="Proteomes" id="UP000663829"/>
    </source>
</evidence>
<evidence type="ECO:0000313" key="2">
    <source>
        <dbReference type="EMBL" id="CAF3868815.1"/>
    </source>
</evidence>
<gene>
    <name evidence="1" type="ORF">GPM918_LOCUS18897</name>
    <name evidence="2" type="ORF">SRO942_LOCUS18894</name>
</gene>
<dbReference type="Proteomes" id="UP000681722">
    <property type="component" value="Unassembled WGS sequence"/>
</dbReference>
<organism evidence="1 3">
    <name type="scientific">Didymodactylos carnosus</name>
    <dbReference type="NCBI Taxonomy" id="1234261"/>
    <lineage>
        <taxon>Eukaryota</taxon>
        <taxon>Metazoa</taxon>
        <taxon>Spiralia</taxon>
        <taxon>Gnathifera</taxon>
        <taxon>Rotifera</taxon>
        <taxon>Eurotatoria</taxon>
        <taxon>Bdelloidea</taxon>
        <taxon>Philodinida</taxon>
        <taxon>Philodinidae</taxon>
        <taxon>Didymodactylos</taxon>
    </lineage>
</organism>
<protein>
    <recommendedName>
        <fullName evidence="4">EF-hand domain-containing protein</fullName>
    </recommendedName>
</protein>
<evidence type="ECO:0008006" key="4">
    <source>
        <dbReference type="Google" id="ProtNLM"/>
    </source>
</evidence>
<dbReference type="EMBL" id="CAJOBC010005584">
    <property type="protein sequence ID" value="CAF3868815.1"/>
    <property type="molecule type" value="Genomic_DNA"/>
</dbReference>
<dbReference type="SUPFAM" id="SSF47473">
    <property type="entry name" value="EF-hand"/>
    <property type="match status" value="1"/>
</dbReference>
<evidence type="ECO:0000313" key="1">
    <source>
        <dbReference type="EMBL" id="CAF1104091.1"/>
    </source>
</evidence>
<dbReference type="Gene3D" id="1.10.238.10">
    <property type="entry name" value="EF-hand"/>
    <property type="match status" value="1"/>
</dbReference>
<proteinExistence type="predicted"/>
<reference evidence="1" key="1">
    <citation type="submission" date="2021-02" db="EMBL/GenBank/DDBJ databases">
        <authorList>
            <person name="Nowell W R."/>
        </authorList>
    </citation>
    <scope>NUCLEOTIDE SEQUENCE</scope>
</reference>
<dbReference type="OrthoDB" id="10008332at2759"/>
<comment type="caution">
    <text evidence="1">The sequence shown here is derived from an EMBL/GenBank/DDBJ whole genome shotgun (WGS) entry which is preliminary data.</text>
</comment>
<dbReference type="EMBL" id="CAJNOQ010005584">
    <property type="protein sequence ID" value="CAF1104091.1"/>
    <property type="molecule type" value="Genomic_DNA"/>
</dbReference>